<dbReference type="EMBL" id="CP146016">
    <property type="protein sequence ID" value="WWQ59828.1"/>
    <property type="molecule type" value="Genomic_DNA"/>
</dbReference>
<evidence type="ECO:0000313" key="1">
    <source>
        <dbReference type="EMBL" id="WWQ59828.1"/>
    </source>
</evidence>
<accession>A0AAX4KY90</accession>
<proteinExistence type="predicted"/>
<dbReference type="Proteomes" id="UP001432202">
    <property type="component" value="Chromosome"/>
</dbReference>
<reference evidence="1 2" key="1">
    <citation type="submission" date="2024-02" db="EMBL/GenBank/DDBJ databases">
        <title>STSV induces naive adaptation in Sulfolobus.</title>
        <authorList>
            <person name="Xiang X."/>
            <person name="Song M."/>
        </authorList>
    </citation>
    <scope>NUCLEOTIDE SEQUENCE [LARGE SCALE GENOMIC DNA]</scope>
    <source>
        <strain evidence="1 2">RT2</strain>
    </source>
</reference>
<name>A0AAX4KY90_9CREN</name>
<gene>
    <name evidence="1" type="ORF">V6M85_10140</name>
</gene>
<keyword evidence="2" id="KW-1185">Reference proteome</keyword>
<dbReference type="GeneID" id="89337131"/>
<evidence type="ECO:0000313" key="2">
    <source>
        <dbReference type="Proteomes" id="UP001432202"/>
    </source>
</evidence>
<dbReference type="AlphaFoldDB" id="A0AAX4KY90"/>
<protein>
    <submittedName>
        <fullName evidence="1">Uncharacterized protein</fullName>
    </submittedName>
</protein>
<dbReference type="RefSeq" id="WP_338599555.1">
    <property type="nucleotide sequence ID" value="NZ_CP146016.1"/>
</dbReference>
<sequence>MQHRAIPQDLRIQLWAILQHVLEVKIPFFGIPLKGVNNPILVLDAIVKPSNNFIKIDIIDDFLTQFNEAIGFECASEKKQWDASIPFSSYYIYITNEIAEDSIRKCGIPIDEKEKFEILHLIDEALFPQNYLVKALRTAQQLDAQILYREGEEPVEVSLKKIVIKTLSSFPLDQNPRYMDNSLIHLVGILPVEYAESRSVDLIQVENGLWSAIYSLPYLYIKSWKWIWDLNWVTLIEFSSLEEV</sequence>
<organism evidence="1 2">
    <name type="scientific">Sulfolobus tengchongensis</name>
    <dbReference type="NCBI Taxonomy" id="207809"/>
    <lineage>
        <taxon>Archaea</taxon>
        <taxon>Thermoproteota</taxon>
        <taxon>Thermoprotei</taxon>
        <taxon>Sulfolobales</taxon>
        <taxon>Sulfolobaceae</taxon>
        <taxon>Sulfolobus</taxon>
    </lineage>
</organism>